<evidence type="ECO:0000256" key="1">
    <source>
        <dbReference type="ARBA" id="ARBA00004123"/>
    </source>
</evidence>
<evidence type="ECO:0000256" key="4">
    <source>
        <dbReference type="ARBA" id="ARBA00023163"/>
    </source>
</evidence>
<dbReference type="Pfam" id="PF00249">
    <property type="entry name" value="Myb_DNA-binding"/>
    <property type="match status" value="1"/>
</dbReference>
<proteinExistence type="predicted"/>
<evidence type="ECO:0000256" key="6">
    <source>
        <dbReference type="SAM" id="MobiDB-lite"/>
    </source>
</evidence>
<dbReference type="SUPFAM" id="SSF46689">
    <property type="entry name" value="Homeodomain-like"/>
    <property type="match status" value="1"/>
</dbReference>
<dbReference type="Proteomes" id="UP001327560">
    <property type="component" value="Chromosome 8"/>
</dbReference>
<evidence type="ECO:0000256" key="3">
    <source>
        <dbReference type="ARBA" id="ARBA00023125"/>
    </source>
</evidence>
<dbReference type="EMBL" id="CP136897">
    <property type="protein sequence ID" value="WOL16910.1"/>
    <property type="molecule type" value="Genomic_DNA"/>
</dbReference>
<keyword evidence="4" id="KW-0804">Transcription</keyword>
<evidence type="ECO:0000256" key="5">
    <source>
        <dbReference type="ARBA" id="ARBA00023242"/>
    </source>
</evidence>
<dbReference type="InterPro" id="IPR001005">
    <property type="entry name" value="SANT/Myb"/>
</dbReference>
<dbReference type="NCBIfam" id="TIGR01557">
    <property type="entry name" value="myb_SHAQKYF"/>
    <property type="match status" value="1"/>
</dbReference>
<reference evidence="8 9" key="1">
    <citation type="submission" date="2023-10" db="EMBL/GenBank/DDBJ databases">
        <title>Chromosome-scale genome assembly provides insights into flower coloration mechanisms of Canna indica.</title>
        <authorList>
            <person name="Li C."/>
        </authorList>
    </citation>
    <scope>NUCLEOTIDE SEQUENCE [LARGE SCALE GENOMIC DNA]</scope>
    <source>
        <tissue evidence="8">Flower</tissue>
    </source>
</reference>
<organism evidence="8 9">
    <name type="scientific">Canna indica</name>
    <name type="common">Indian-shot</name>
    <dbReference type="NCBI Taxonomy" id="4628"/>
    <lineage>
        <taxon>Eukaryota</taxon>
        <taxon>Viridiplantae</taxon>
        <taxon>Streptophyta</taxon>
        <taxon>Embryophyta</taxon>
        <taxon>Tracheophyta</taxon>
        <taxon>Spermatophyta</taxon>
        <taxon>Magnoliopsida</taxon>
        <taxon>Liliopsida</taxon>
        <taxon>Zingiberales</taxon>
        <taxon>Cannaceae</taxon>
        <taxon>Canna</taxon>
    </lineage>
</organism>
<keyword evidence="5" id="KW-0539">Nucleus</keyword>
<comment type="subcellular location">
    <subcellularLocation>
        <location evidence="1">Nucleus</location>
    </subcellularLocation>
</comment>
<dbReference type="InterPro" id="IPR006447">
    <property type="entry name" value="Myb_dom_plants"/>
</dbReference>
<feature type="compositionally biased region" description="Basic and acidic residues" evidence="6">
    <location>
        <begin position="130"/>
        <end position="143"/>
    </location>
</feature>
<dbReference type="InterPro" id="IPR044787">
    <property type="entry name" value="HHO5-like"/>
</dbReference>
<dbReference type="AlphaFoldDB" id="A0AAQ3KYE0"/>
<evidence type="ECO:0000313" key="8">
    <source>
        <dbReference type="EMBL" id="WOL16910.1"/>
    </source>
</evidence>
<feature type="compositionally biased region" description="Low complexity" evidence="6">
    <location>
        <begin position="84"/>
        <end position="98"/>
    </location>
</feature>
<keyword evidence="2" id="KW-0805">Transcription regulation</keyword>
<evidence type="ECO:0000256" key="2">
    <source>
        <dbReference type="ARBA" id="ARBA00023015"/>
    </source>
</evidence>
<protein>
    <recommendedName>
        <fullName evidence="7">HTH myb-type domain-containing protein</fullName>
    </recommendedName>
</protein>
<feature type="region of interest" description="Disordered" evidence="6">
    <location>
        <begin position="72"/>
        <end position="144"/>
    </location>
</feature>
<evidence type="ECO:0000259" key="7">
    <source>
        <dbReference type="PROSITE" id="PS51294"/>
    </source>
</evidence>
<dbReference type="GO" id="GO:0003700">
    <property type="term" value="F:DNA-binding transcription factor activity"/>
    <property type="evidence" value="ECO:0007669"/>
    <property type="project" value="InterPro"/>
</dbReference>
<keyword evidence="9" id="KW-1185">Reference proteome</keyword>
<dbReference type="Gene3D" id="1.10.10.60">
    <property type="entry name" value="Homeodomain-like"/>
    <property type="match status" value="1"/>
</dbReference>
<dbReference type="InterPro" id="IPR017930">
    <property type="entry name" value="Myb_dom"/>
</dbReference>
<evidence type="ECO:0000313" key="9">
    <source>
        <dbReference type="Proteomes" id="UP001327560"/>
    </source>
</evidence>
<keyword evidence="3" id="KW-0238">DNA-binding</keyword>
<feature type="domain" description="HTH myb-type" evidence="7">
    <location>
        <begin position="144"/>
        <end position="204"/>
    </location>
</feature>
<accession>A0AAQ3KYE0</accession>
<dbReference type="Pfam" id="PF26575">
    <property type="entry name" value="HHO5_N"/>
    <property type="match status" value="1"/>
</dbReference>
<dbReference type="FunFam" id="1.10.10.60:FF:000007">
    <property type="entry name" value="Two-component response regulator"/>
    <property type="match status" value="1"/>
</dbReference>
<dbReference type="GO" id="GO:0003677">
    <property type="term" value="F:DNA binding"/>
    <property type="evidence" value="ECO:0007669"/>
    <property type="project" value="UniProtKB-KW"/>
</dbReference>
<dbReference type="GO" id="GO:0005634">
    <property type="term" value="C:nucleus"/>
    <property type="evidence" value="ECO:0007669"/>
    <property type="project" value="UniProtKB-SubCell"/>
</dbReference>
<dbReference type="PROSITE" id="PS51294">
    <property type="entry name" value="HTH_MYB"/>
    <property type="match status" value="1"/>
</dbReference>
<dbReference type="InterPro" id="IPR058673">
    <property type="entry name" value="HHO5-like_N"/>
</dbReference>
<dbReference type="InterPro" id="IPR009057">
    <property type="entry name" value="Homeodomain-like_sf"/>
</dbReference>
<sequence length="282" mass="32159">MDQVENNACRLREFIDALDEERRKVEAFHRELPLCLQLINQTIESYKQMMVESGERSRFELAMKEMEFISLRPSSAGSSEERSNQLLLSSAQSQQDPLPKMVTPEKPIAIRATRNWREAQDSERDEDNEGEHGSEDTKIEKGQGRRKVRRYWSEDLHKRFLHALEQLGGCDAATPKHIRKLMKVDGLTNDEVKSHLQKFRIHARRSSSSSNQGSSSISYNLQSPQFMVVSGIWIPTPEYAIVTSTDAHAASATGSVQAETRRYPPLLFQLDQGNQQQPTNSD</sequence>
<name>A0AAQ3KYE0_9LILI</name>
<dbReference type="PANTHER" id="PTHR31003">
    <property type="entry name" value="MYB FAMILY TRANSCRIPTION FACTOR"/>
    <property type="match status" value="1"/>
</dbReference>
<gene>
    <name evidence="8" type="ORF">Cni_G25698</name>
</gene>
<dbReference type="PANTHER" id="PTHR31003:SF16">
    <property type="entry name" value="TRANSCRIPTION FACTOR HHO2"/>
    <property type="match status" value="1"/>
</dbReference>